<organism evidence="5 6">
    <name type="scientific">Actinocorallia herbida</name>
    <dbReference type="NCBI Taxonomy" id="58109"/>
    <lineage>
        <taxon>Bacteria</taxon>
        <taxon>Bacillati</taxon>
        <taxon>Actinomycetota</taxon>
        <taxon>Actinomycetes</taxon>
        <taxon>Streptosporangiales</taxon>
        <taxon>Thermomonosporaceae</taxon>
        <taxon>Actinocorallia</taxon>
    </lineage>
</organism>
<dbReference type="AlphaFoldDB" id="A0A3N1CW38"/>
<proteinExistence type="predicted"/>
<feature type="compositionally biased region" description="Basic residues" evidence="3">
    <location>
        <begin position="1"/>
        <end position="12"/>
    </location>
</feature>
<dbReference type="EMBL" id="RJKE01000001">
    <property type="protein sequence ID" value="ROO85503.1"/>
    <property type="molecule type" value="Genomic_DNA"/>
</dbReference>
<evidence type="ECO:0000256" key="1">
    <source>
        <dbReference type="ARBA" id="ARBA00023125"/>
    </source>
</evidence>
<accession>A0A3N1CW38</accession>
<dbReference type="PRINTS" id="PR00455">
    <property type="entry name" value="HTHTETR"/>
</dbReference>
<feature type="DNA-binding region" description="H-T-H motif" evidence="2">
    <location>
        <begin position="73"/>
        <end position="92"/>
    </location>
</feature>
<keyword evidence="1 2" id="KW-0238">DNA-binding</keyword>
<dbReference type="Pfam" id="PF00440">
    <property type="entry name" value="TetR_N"/>
    <property type="match status" value="1"/>
</dbReference>
<gene>
    <name evidence="5" type="ORF">EDD29_3048</name>
</gene>
<dbReference type="SUPFAM" id="SSF46689">
    <property type="entry name" value="Homeodomain-like"/>
    <property type="match status" value="1"/>
</dbReference>
<keyword evidence="6" id="KW-1185">Reference proteome</keyword>
<evidence type="ECO:0000313" key="6">
    <source>
        <dbReference type="Proteomes" id="UP000272400"/>
    </source>
</evidence>
<reference evidence="5 6" key="1">
    <citation type="submission" date="2018-11" db="EMBL/GenBank/DDBJ databases">
        <title>Sequencing the genomes of 1000 actinobacteria strains.</title>
        <authorList>
            <person name="Klenk H.-P."/>
        </authorList>
    </citation>
    <scope>NUCLEOTIDE SEQUENCE [LARGE SCALE GENOMIC DNA]</scope>
    <source>
        <strain evidence="5 6">DSM 44254</strain>
    </source>
</reference>
<dbReference type="PANTHER" id="PTHR30055">
    <property type="entry name" value="HTH-TYPE TRANSCRIPTIONAL REGULATOR RUTR"/>
    <property type="match status" value="1"/>
</dbReference>
<dbReference type="InterPro" id="IPR001647">
    <property type="entry name" value="HTH_TetR"/>
</dbReference>
<dbReference type="PANTHER" id="PTHR30055:SF242">
    <property type="entry name" value="HTH-TYPE TRANSCRIPTIONAL REPRESSOR KSTR"/>
    <property type="match status" value="1"/>
</dbReference>
<sequence>MSRARRRRRHGPAGRPSERNATVTEQADRAKGTERAAGGPGAERAPSVRWARRQRIVDAALAALERQPYEQIRIAELAQAAEVALGTLYRYFPSKEHLYAVVLQEWVERDRHRHRQTVPAPARRDRARSRIHAIIAAFERQPQFYRLTLLLSASTDPEVRALLAGADATATMLLAGDFAGMGVPAPRDRARMLYAISGSTLTGAVYHGRPFADAYRLADRFLDLCERRAEAARRP</sequence>
<dbReference type="Proteomes" id="UP000272400">
    <property type="component" value="Unassembled WGS sequence"/>
</dbReference>
<dbReference type="OrthoDB" id="4537491at2"/>
<dbReference type="Gene3D" id="1.10.357.10">
    <property type="entry name" value="Tetracycline Repressor, domain 2"/>
    <property type="match status" value="1"/>
</dbReference>
<evidence type="ECO:0000313" key="5">
    <source>
        <dbReference type="EMBL" id="ROO85503.1"/>
    </source>
</evidence>
<feature type="domain" description="HTH tetR-type" evidence="4">
    <location>
        <begin position="50"/>
        <end position="110"/>
    </location>
</feature>
<evidence type="ECO:0000256" key="3">
    <source>
        <dbReference type="SAM" id="MobiDB-lite"/>
    </source>
</evidence>
<evidence type="ECO:0000256" key="2">
    <source>
        <dbReference type="PROSITE-ProRule" id="PRU00335"/>
    </source>
</evidence>
<comment type="caution">
    <text evidence="5">The sequence shown here is derived from an EMBL/GenBank/DDBJ whole genome shotgun (WGS) entry which is preliminary data.</text>
</comment>
<name>A0A3N1CW38_9ACTN</name>
<dbReference type="InterPro" id="IPR009057">
    <property type="entry name" value="Homeodomain-like_sf"/>
</dbReference>
<dbReference type="PROSITE" id="PS50977">
    <property type="entry name" value="HTH_TETR_2"/>
    <property type="match status" value="1"/>
</dbReference>
<dbReference type="GO" id="GO:0003700">
    <property type="term" value="F:DNA-binding transcription factor activity"/>
    <property type="evidence" value="ECO:0007669"/>
    <property type="project" value="TreeGrafter"/>
</dbReference>
<evidence type="ECO:0000259" key="4">
    <source>
        <dbReference type="PROSITE" id="PS50977"/>
    </source>
</evidence>
<feature type="region of interest" description="Disordered" evidence="3">
    <location>
        <begin position="1"/>
        <end position="47"/>
    </location>
</feature>
<protein>
    <submittedName>
        <fullName evidence="5">TetR family transcriptional regulator</fullName>
    </submittedName>
</protein>
<dbReference type="InterPro" id="IPR050109">
    <property type="entry name" value="HTH-type_TetR-like_transc_reg"/>
</dbReference>
<dbReference type="GO" id="GO:0000976">
    <property type="term" value="F:transcription cis-regulatory region binding"/>
    <property type="evidence" value="ECO:0007669"/>
    <property type="project" value="TreeGrafter"/>
</dbReference>